<name>A0A8S0YMS5_ARCPL</name>
<keyword evidence="3" id="KW-1185">Reference proteome</keyword>
<dbReference type="EMBL" id="CADEBD010000037">
    <property type="protein sequence ID" value="CAB3220328.1"/>
    <property type="molecule type" value="Genomic_DNA"/>
</dbReference>
<protein>
    <submittedName>
        <fullName evidence="1">Uncharacterized protein</fullName>
    </submittedName>
</protein>
<dbReference type="OrthoDB" id="7416955at2759"/>
<gene>
    <name evidence="2" type="ORF">APLA_LOCUS17106</name>
    <name evidence="1" type="ORF">APLA_LOCUS265</name>
</gene>
<sequence length="166" mass="19811">MDIKELIGKENKRDLVYTTVHLQFEELTLRDYVLHSIVDNFIRGNFTPTTFTERPCRDEALPYFLPKHTRPERSKHVKKSKKYGDSYRIYDNLDVDGYYFKPKYRRFNRDERSVYRRFAKSLRMRRRFLPARVVSGPLASRTAVLLQWSLGDGVHLDSEATNVVFR</sequence>
<dbReference type="Proteomes" id="UP000494106">
    <property type="component" value="Unassembled WGS sequence"/>
</dbReference>
<evidence type="ECO:0000313" key="2">
    <source>
        <dbReference type="EMBL" id="CAB3259501.1"/>
    </source>
</evidence>
<evidence type="ECO:0000313" key="1">
    <source>
        <dbReference type="EMBL" id="CAB3220328.1"/>
    </source>
</evidence>
<dbReference type="EMBL" id="CADEBC010000622">
    <property type="protein sequence ID" value="CAB3259501.1"/>
    <property type="molecule type" value="Genomic_DNA"/>
</dbReference>
<reference evidence="3 4" key="1">
    <citation type="submission" date="2020-04" db="EMBL/GenBank/DDBJ databases">
        <authorList>
            <person name="Wallbank WR R."/>
            <person name="Pardo Diaz C."/>
            <person name="Kozak K."/>
            <person name="Martin S."/>
            <person name="Jiggins C."/>
            <person name="Moest M."/>
            <person name="Warren A I."/>
            <person name="Byers J.R.P. K."/>
            <person name="Montejo-Kovacevich G."/>
            <person name="Yen C E."/>
        </authorList>
    </citation>
    <scope>NUCLEOTIDE SEQUENCE [LARGE SCALE GENOMIC DNA]</scope>
</reference>
<dbReference type="AlphaFoldDB" id="A0A8S0YMS5"/>
<comment type="caution">
    <text evidence="1">The sequence shown here is derived from an EMBL/GenBank/DDBJ whole genome shotgun (WGS) entry which is preliminary data.</text>
</comment>
<evidence type="ECO:0000313" key="3">
    <source>
        <dbReference type="Proteomes" id="UP000494106"/>
    </source>
</evidence>
<organism evidence="1 4">
    <name type="scientific">Arctia plantaginis</name>
    <name type="common">Wood tiger moth</name>
    <name type="synonym">Phalaena plantaginis</name>
    <dbReference type="NCBI Taxonomy" id="874455"/>
    <lineage>
        <taxon>Eukaryota</taxon>
        <taxon>Metazoa</taxon>
        <taxon>Ecdysozoa</taxon>
        <taxon>Arthropoda</taxon>
        <taxon>Hexapoda</taxon>
        <taxon>Insecta</taxon>
        <taxon>Pterygota</taxon>
        <taxon>Neoptera</taxon>
        <taxon>Endopterygota</taxon>
        <taxon>Lepidoptera</taxon>
        <taxon>Glossata</taxon>
        <taxon>Ditrysia</taxon>
        <taxon>Noctuoidea</taxon>
        <taxon>Erebidae</taxon>
        <taxon>Arctiinae</taxon>
        <taxon>Arctia</taxon>
    </lineage>
</organism>
<accession>A0A8S0YMS5</accession>
<dbReference type="Proteomes" id="UP000494256">
    <property type="component" value="Unassembled WGS sequence"/>
</dbReference>
<proteinExistence type="predicted"/>
<evidence type="ECO:0000313" key="4">
    <source>
        <dbReference type="Proteomes" id="UP000494256"/>
    </source>
</evidence>